<dbReference type="EMBL" id="HACG01012587">
    <property type="protein sequence ID" value="CEK59452.1"/>
    <property type="molecule type" value="Transcribed_RNA"/>
</dbReference>
<feature type="non-terminal residue" evidence="1">
    <location>
        <position position="1"/>
    </location>
</feature>
<proteinExistence type="predicted"/>
<feature type="non-terminal residue" evidence="1">
    <location>
        <position position="150"/>
    </location>
</feature>
<accession>A0A0B6YTM5</accession>
<protein>
    <submittedName>
        <fullName evidence="1">Uncharacterized protein</fullName>
    </submittedName>
</protein>
<name>A0A0B6YTM5_9EUPU</name>
<evidence type="ECO:0000313" key="1">
    <source>
        <dbReference type="EMBL" id="CEK59452.1"/>
    </source>
</evidence>
<gene>
    <name evidence="1" type="primary">ORF36358</name>
</gene>
<organism evidence="1">
    <name type="scientific">Arion vulgaris</name>
    <dbReference type="NCBI Taxonomy" id="1028688"/>
    <lineage>
        <taxon>Eukaryota</taxon>
        <taxon>Metazoa</taxon>
        <taxon>Spiralia</taxon>
        <taxon>Lophotrochozoa</taxon>
        <taxon>Mollusca</taxon>
        <taxon>Gastropoda</taxon>
        <taxon>Heterobranchia</taxon>
        <taxon>Euthyneura</taxon>
        <taxon>Panpulmonata</taxon>
        <taxon>Eupulmonata</taxon>
        <taxon>Stylommatophora</taxon>
        <taxon>Helicina</taxon>
        <taxon>Arionoidea</taxon>
        <taxon>Arionidae</taxon>
        <taxon>Arion</taxon>
    </lineage>
</organism>
<sequence>LTNLEVSLSSSYLGNQKSPMQHEQNKYINIKQMENKSSIVRDCSSTTSVDNFELKETVAKQVKSDSHNNYKSDSLNTVKVTTQTDADFNLNNTTLNEVRKLDFEYSSLHINFATEAHSSSRAAHSVIENCSELQMNKRENTDKQNRGRYV</sequence>
<reference evidence="1" key="1">
    <citation type="submission" date="2014-12" db="EMBL/GenBank/DDBJ databases">
        <title>Insight into the proteome of Arion vulgaris.</title>
        <authorList>
            <person name="Aradska J."/>
            <person name="Bulat T."/>
            <person name="Smidak R."/>
            <person name="Sarate P."/>
            <person name="Gangsoo J."/>
            <person name="Sialana F."/>
            <person name="Bilban M."/>
            <person name="Lubec G."/>
        </authorList>
    </citation>
    <scope>NUCLEOTIDE SEQUENCE</scope>
    <source>
        <tissue evidence="1">Skin</tissue>
    </source>
</reference>
<dbReference type="AlphaFoldDB" id="A0A0B6YTM5"/>